<proteinExistence type="predicted"/>
<gene>
    <name evidence="1" type="ORF">PROQFM164_S01g000584</name>
</gene>
<organism evidence="1 2">
    <name type="scientific">Penicillium roqueforti (strain FM164)</name>
    <dbReference type="NCBI Taxonomy" id="1365484"/>
    <lineage>
        <taxon>Eukaryota</taxon>
        <taxon>Fungi</taxon>
        <taxon>Dikarya</taxon>
        <taxon>Ascomycota</taxon>
        <taxon>Pezizomycotina</taxon>
        <taxon>Eurotiomycetes</taxon>
        <taxon>Eurotiomycetidae</taxon>
        <taxon>Eurotiales</taxon>
        <taxon>Aspergillaceae</taxon>
        <taxon>Penicillium</taxon>
    </lineage>
</organism>
<name>W6PSG0_PENRF</name>
<evidence type="ECO:0000313" key="1">
    <source>
        <dbReference type="EMBL" id="CDM26775.1"/>
    </source>
</evidence>
<dbReference type="AlphaFoldDB" id="W6PSG0"/>
<protein>
    <submittedName>
        <fullName evidence="1">Genomic scaffold, ProqFM164S01</fullName>
    </submittedName>
</protein>
<sequence length="34" mass="3923">MQLLLVNGSYWLLLNVDKEDNSGTIERVLSLFLK</sequence>
<keyword evidence="2" id="KW-1185">Reference proteome</keyword>
<dbReference type="EMBL" id="HG792015">
    <property type="protein sequence ID" value="CDM26775.1"/>
    <property type="molecule type" value="Genomic_DNA"/>
</dbReference>
<evidence type="ECO:0000313" key="2">
    <source>
        <dbReference type="Proteomes" id="UP000030686"/>
    </source>
</evidence>
<reference evidence="1" key="1">
    <citation type="journal article" date="2014" name="Nat. Commun.">
        <title>Multiple recent horizontal transfers of a large genomic region in cheese making fungi.</title>
        <authorList>
            <person name="Cheeseman K."/>
            <person name="Ropars J."/>
            <person name="Renault P."/>
            <person name="Dupont J."/>
            <person name="Gouzy J."/>
            <person name="Branca A."/>
            <person name="Abraham A.L."/>
            <person name="Ceppi M."/>
            <person name="Conseiller E."/>
            <person name="Debuchy R."/>
            <person name="Malagnac F."/>
            <person name="Goarin A."/>
            <person name="Silar P."/>
            <person name="Lacoste S."/>
            <person name="Sallet E."/>
            <person name="Bensimon A."/>
            <person name="Giraud T."/>
            <person name="Brygoo Y."/>
        </authorList>
    </citation>
    <scope>NUCLEOTIDE SEQUENCE [LARGE SCALE GENOMIC DNA]</scope>
    <source>
        <strain evidence="1">FM164</strain>
    </source>
</reference>
<dbReference type="Proteomes" id="UP000030686">
    <property type="component" value="Unassembled WGS sequence"/>
</dbReference>
<accession>W6PSG0</accession>